<evidence type="ECO:0000313" key="9">
    <source>
        <dbReference type="EMBL" id="QDV36552.1"/>
    </source>
</evidence>
<feature type="domain" description="PhoH-like protein" evidence="8">
    <location>
        <begin position="105"/>
        <end position="308"/>
    </location>
</feature>
<comment type="subcellular location">
    <subcellularLocation>
        <location evidence="1">Cytoplasm</location>
    </subcellularLocation>
</comment>
<comment type="similarity">
    <text evidence="2">Belongs to the PhoH family.</text>
</comment>
<evidence type="ECO:0000256" key="3">
    <source>
        <dbReference type="ARBA" id="ARBA00022490"/>
    </source>
</evidence>
<dbReference type="GO" id="GO:0005524">
    <property type="term" value="F:ATP binding"/>
    <property type="evidence" value="ECO:0007669"/>
    <property type="project" value="UniProtKB-KW"/>
</dbReference>
<feature type="compositionally biased region" description="Pro residues" evidence="7">
    <location>
        <begin position="330"/>
        <end position="343"/>
    </location>
</feature>
<keyword evidence="5" id="KW-0067">ATP-binding</keyword>
<evidence type="ECO:0000256" key="6">
    <source>
        <dbReference type="ARBA" id="ARBA00039970"/>
    </source>
</evidence>
<dbReference type="Pfam" id="PF02562">
    <property type="entry name" value="PhoH"/>
    <property type="match status" value="1"/>
</dbReference>
<dbReference type="AlphaFoldDB" id="A0A518H6T2"/>
<dbReference type="InterPro" id="IPR051451">
    <property type="entry name" value="PhoH2-like"/>
</dbReference>
<dbReference type="SUPFAM" id="SSF52540">
    <property type="entry name" value="P-loop containing nucleoside triphosphate hydrolases"/>
    <property type="match status" value="1"/>
</dbReference>
<keyword evidence="4" id="KW-0547">Nucleotide-binding</keyword>
<evidence type="ECO:0000256" key="1">
    <source>
        <dbReference type="ARBA" id="ARBA00004496"/>
    </source>
</evidence>
<gene>
    <name evidence="9" type="ORF">ElP_44800</name>
</gene>
<dbReference type="EMBL" id="CP036426">
    <property type="protein sequence ID" value="QDV36552.1"/>
    <property type="molecule type" value="Genomic_DNA"/>
</dbReference>
<keyword evidence="3" id="KW-0963">Cytoplasm</keyword>
<dbReference type="Gene3D" id="3.40.50.300">
    <property type="entry name" value="P-loop containing nucleotide triphosphate hydrolases"/>
    <property type="match status" value="1"/>
</dbReference>
<dbReference type="OrthoDB" id="9773137at2"/>
<sequence>MQAVTIRLADHDEELAIFGSRDQFLRQVRDALGVKVLARNGEIRVEGESDRVDRASRVFEGLRRRYRRQRMISSQDVIDAIEAVSPLEEGPQGPSIEIREGNRVVRARTDGQARYLRALRDNALVFCIGPAGTGKTYLAVAAAVAMLRRGEIKKIVLVRPAVEAGERLGFLPGDLEAKINPYLRPLLDALRDLMDYDQLRRYMGNDLIEIAPLAYMRGRTLNEAVIIMDEGQNATVSQMKMFLTRMGTDARIVVTGDVTQVDLDPGTPDGLSDAVRRLDGIGGIGVVRLDRADIVRHPLVQAIVDAYERTGSPIAPDLMASPIPGAEPASAPPPSPSPTPEPGIAPERP</sequence>
<dbReference type="PANTHER" id="PTHR30473:SF1">
    <property type="entry name" value="PHOH-LIKE PROTEIN"/>
    <property type="match status" value="1"/>
</dbReference>
<evidence type="ECO:0000259" key="8">
    <source>
        <dbReference type="Pfam" id="PF02562"/>
    </source>
</evidence>
<dbReference type="FunFam" id="3.40.50.300:FF:000013">
    <property type="entry name" value="PhoH family ATPase"/>
    <property type="match status" value="1"/>
</dbReference>
<feature type="compositionally biased region" description="Low complexity" evidence="7">
    <location>
        <begin position="320"/>
        <end position="329"/>
    </location>
</feature>
<protein>
    <recommendedName>
        <fullName evidence="6">PhoH-like protein</fullName>
    </recommendedName>
</protein>
<dbReference type="InterPro" id="IPR003714">
    <property type="entry name" value="PhoH"/>
</dbReference>
<dbReference type="PANTHER" id="PTHR30473">
    <property type="entry name" value="PROTEIN PHOH"/>
    <property type="match status" value="1"/>
</dbReference>
<accession>A0A518H6T2</accession>
<dbReference type="Proteomes" id="UP000317835">
    <property type="component" value="Chromosome"/>
</dbReference>
<evidence type="ECO:0000256" key="2">
    <source>
        <dbReference type="ARBA" id="ARBA00010393"/>
    </source>
</evidence>
<organism evidence="9 10">
    <name type="scientific">Tautonia plasticadhaerens</name>
    <dbReference type="NCBI Taxonomy" id="2527974"/>
    <lineage>
        <taxon>Bacteria</taxon>
        <taxon>Pseudomonadati</taxon>
        <taxon>Planctomycetota</taxon>
        <taxon>Planctomycetia</taxon>
        <taxon>Isosphaerales</taxon>
        <taxon>Isosphaeraceae</taxon>
        <taxon>Tautonia</taxon>
    </lineage>
</organism>
<name>A0A518H6T2_9BACT</name>
<evidence type="ECO:0000313" key="10">
    <source>
        <dbReference type="Proteomes" id="UP000317835"/>
    </source>
</evidence>
<evidence type="ECO:0000256" key="7">
    <source>
        <dbReference type="SAM" id="MobiDB-lite"/>
    </source>
</evidence>
<evidence type="ECO:0000256" key="4">
    <source>
        <dbReference type="ARBA" id="ARBA00022741"/>
    </source>
</evidence>
<proteinExistence type="inferred from homology"/>
<dbReference type="GO" id="GO:0005829">
    <property type="term" value="C:cytosol"/>
    <property type="evidence" value="ECO:0007669"/>
    <property type="project" value="TreeGrafter"/>
</dbReference>
<feature type="region of interest" description="Disordered" evidence="7">
    <location>
        <begin position="314"/>
        <end position="349"/>
    </location>
</feature>
<dbReference type="InterPro" id="IPR027417">
    <property type="entry name" value="P-loop_NTPase"/>
</dbReference>
<keyword evidence="10" id="KW-1185">Reference proteome</keyword>
<dbReference type="RefSeq" id="WP_145272999.1">
    <property type="nucleotide sequence ID" value="NZ_CP036426.1"/>
</dbReference>
<reference evidence="9 10" key="1">
    <citation type="submission" date="2019-02" db="EMBL/GenBank/DDBJ databases">
        <title>Deep-cultivation of Planctomycetes and their phenomic and genomic characterization uncovers novel biology.</title>
        <authorList>
            <person name="Wiegand S."/>
            <person name="Jogler M."/>
            <person name="Boedeker C."/>
            <person name="Pinto D."/>
            <person name="Vollmers J."/>
            <person name="Rivas-Marin E."/>
            <person name="Kohn T."/>
            <person name="Peeters S.H."/>
            <person name="Heuer A."/>
            <person name="Rast P."/>
            <person name="Oberbeckmann S."/>
            <person name="Bunk B."/>
            <person name="Jeske O."/>
            <person name="Meyerdierks A."/>
            <person name="Storesund J.E."/>
            <person name="Kallscheuer N."/>
            <person name="Luecker S."/>
            <person name="Lage O.M."/>
            <person name="Pohl T."/>
            <person name="Merkel B.J."/>
            <person name="Hornburger P."/>
            <person name="Mueller R.-W."/>
            <person name="Bruemmer F."/>
            <person name="Labrenz M."/>
            <person name="Spormann A.M."/>
            <person name="Op den Camp H."/>
            <person name="Overmann J."/>
            <person name="Amann R."/>
            <person name="Jetten M.S.M."/>
            <person name="Mascher T."/>
            <person name="Medema M.H."/>
            <person name="Devos D.P."/>
            <person name="Kaster A.-K."/>
            <person name="Ovreas L."/>
            <person name="Rohde M."/>
            <person name="Galperin M.Y."/>
            <person name="Jogler C."/>
        </authorList>
    </citation>
    <scope>NUCLEOTIDE SEQUENCE [LARGE SCALE GENOMIC DNA]</scope>
    <source>
        <strain evidence="9 10">ElP</strain>
    </source>
</reference>
<dbReference type="KEGG" id="tpla:ElP_44800"/>
<evidence type="ECO:0000256" key="5">
    <source>
        <dbReference type="ARBA" id="ARBA00022840"/>
    </source>
</evidence>